<evidence type="ECO:0000256" key="3">
    <source>
        <dbReference type="ARBA" id="ARBA00022741"/>
    </source>
</evidence>
<dbReference type="InterPro" id="IPR029044">
    <property type="entry name" value="Nucleotide-diphossugar_trans"/>
</dbReference>
<dbReference type="SUPFAM" id="SSF53448">
    <property type="entry name" value="Nucleotide-diphospho-sugar transferases"/>
    <property type="match status" value="1"/>
</dbReference>
<name>A0AAV0M1R7_9ROSI</name>
<keyword evidence="4" id="KW-0067">ATP-binding</keyword>
<dbReference type="CDD" id="cd04651">
    <property type="entry name" value="LbH_G1P_AT_C"/>
    <property type="match status" value="1"/>
</dbReference>
<dbReference type="InterPro" id="IPR011004">
    <property type="entry name" value="Trimer_LpxA-like_sf"/>
</dbReference>
<dbReference type="EMBL" id="CAMGYJ010000007">
    <property type="protein sequence ID" value="CAI0440682.1"/>
    <property type="molecule type" value="Genomic_DNA"/>
</dbReference>
<dbReference type="PANTHER" id="PTHR43523">
    <property type="entry name" value="GLUCOSE-1-PHOSPHATE ADENYLYLTRANSFERASE-RELATED"/>
    <property type="match status" value="1"/>
</dbReference>
<dbReference type="InterPro" id="IPR011831">
    <property type="entry name" value="ADP-Glc_PPase"/>
</dbReference>
<dbReference type="PROSITE" id="PS00809">
    <property type="entry name" value="ADP_GLC_PYROPHOSPH_2"/>
    <property type="match status" value="1"/>
</dbReference>
<dbReference type="GO" id="GO:0008878">
    <property type="term" value="F:glucose-1-phosphate adenylyltransferase activity"/>
    <property type="evidence" value="ECO:0007669"/>
    <property type="project" value="InterPro"/>
</dbReference>
<evidence type="ECO:0000256" key="2">
    <source>
        <dbReference type="ARBA" id="ARBA00011680"/>
    </source>
</evidence>
<sequence>FLCTLCIPLAMVAALQLSSPSLPPSNLNPKFNPFGTVATHQQSKIASSSRCRLFITNSQQQQPHHLHDHIPTLLPPPNENVAAVIFGDGGSSESSRLYPLTKRRSQAAIPIAANYRLIDVVVSNCINSSITKIYVLTQFNSTSLNSHLAKAYSRLGLGQGGFVEVVAAYQSLEHQAWFQGTADAIRRCSWVLEEHPVSEFLLLPGHHLYRMDYRKLLEAHRRGNADITIAALGCSSGRREEQEGLGRLEVNSMNQVIGFHDGRQGNSEVSCRGGVFENMGIYVINREVLRKLVHESFPEAIDLGSEVIHGSIISLGLKVQACPFNGYWEDMRSISAFYQANMEFVKRSNNCQSFYDMGSPLYTIPRCLPPTTVTNALIADCVIGDGCILNRCRIKGSVVGMRTRIGDGVVVEDSVILGADNYQDDKIGVEERRKRSNGMNRITMEGGMNNNGRNGVPIGIGDGTLMRRAIVDKNARIGKNVKIINKNGVLEADREREGYMIKDGIIVIMRGAVIPDDTVL</sequence>
<keyword evidence="3" id="KW-0547">Nucleotide-binding</keyword>
<evidence type="ECO:0000259" key="5">
    <source>
        <dbReference type="Pfam" id="PF00483"/>
    </source>
</evidence>
<dbReference type="InterPro" id="IPR005836">
    <property type="entry name" value="ADP_Glu_pyroP_CS"/>
</dbReference>
<organism evidence="6 7">
    <name type="scientific">Linum tenue</name>
    <dbReference type="NCBI Taxonomy" id="586396"/>
    <lineage>
        <taxon>Eukaryota</taxon>
        <taxon>Viridiplantae</taxon>
        <taxon>Streptophyta</taxon>
        <taxon>Embryophyta</taxon>
        <taxon>Tracheophyta</taxon>
        <taxon>Spermatophyta</taxon>
        <taxon>Magnoliopsida</taxon>
        <taxon>eudicotyledons</taxon>
        <taxon>Gunneridae</taxon>
        <taxon>Pentapetalae</taxon>
        <taxon>rosids</taxon>
        <taxon>fabids</taxon>
        <taxon>Malpighiales</taxon>
        <taxon>Linaceae</taxon>
        <taxon>Linum</taxon>
    </lineage>
</organism>
<dbReference type="CDD" id="cd02508">
    <property type="entry name" value="ADP_Glucose_PP"/>
    <property type="match status" value="1"/>
</dbReference>
<proteinExistence type="inferred from homology"/>
<evidence type="ECO:0000313" key="6">
    <source>
        <dbReference type="EMBL" id="CAI0440682.1"/>
    </source>
</evidence>
<dbReference type="GO" id="GO:0005978">
    <property type="term" value="P:glycogen biosynthetic process"/>
    <property type="evidence" value="ECO:0007669"/>
    <property type="project" value="InterPro"/>
</dbReference>
<dbReference type="SUPFAM" id="SSF51161">
    <property type="entry name" value="Trimeric LpxA-like enzymes"/>
    <property type="match status" value="1"/>
</dbReference>
<evidence type="ECO:0000313" key="7">
    <source>
        <dbReference type="Proteomes" id="UP001154282"/>
    </source>
</evidence>
<evidence type="ECO:0000256" key="1">
    <source>
        <dbReference type="ARBA" id="ARBA00010443"/>
    </source>
</evidence>
<protein>
    <recommendedName>
        <fullName evidence="5">Nucleotidyl transferase domain-containing protein</fullName>
    </recommendedName>
</protein>
<dbReference type="Gene3D" id="2.160.10.10">
    <property type="entry name" value="Hexapeptide repeat proteins"/>
    <property type="match status" value="1"/>
</dbReference>
<reference evidence="6" key="1">
    <citation type="submission" date="2022-08" db="EMBL/GenBank/DDBJ databases">
        <authorList>
            <person name="Gutierrez-Valencia J."/>
        </authorList>
    </citation>
    <scope>NUCLEOTIDE SEQUENCE</scope>
</reference>
<keyword evidence="7" id="KW-1185">Reference proteome</keyword>
<gene>
    <name evidence="6" type="ORF">LITE_LOCUS26600</name>
</gene>
<accession>A0AAV0M1R7</accession>
<comment type="subunit">
    <text evidence="2">Heterotetramer.</text>
</comment>
<comment type="similarity">
    <text evidence="1">Belongs to the bacterial/plant glucose-1-phosphate adenylyltransferase family.</text>
</comment>
<dbReference type="GO" id="GO:0005524">
    <property type="term" value="F:ATP binding"/>
    <property type="evidence" value="ECO:0007669"/>
    <property type="project" value="UniProtKB-KW"/>
</dbReference>
<evidence type="ECO:0000256" key="4">
    <source>
        <dbReference type="ARBA" id="ARBA00022840"/>
    </source>
</evidence>
<dbReference type="PANTHER" id="PTHR43523:SF17">
    <property type="entry name" value="INACTIVE GLUCOSE-1-PHOSPHATE ADENYLYLTRANSFERASE SMALL SUBUNIT 2, CHLOROPLASTIC"/>
    <property type="match status" value="1"/>
</dbReference>
<dbReference type="InterPro" id="IPR005835">
    <property type="entry name" value="NTP_transferase_dom"/>
</dbReference>
<dbReference type="Proteomes" id="UP001154282">
    <property type="component" value="Unassembled WGS sequence"/>
</dbReference>
<feature type="domain" description="Nucleotidyl transferase" evidence="5">
    <location>
        <begin position="93"/>
        <end position="344"/>
    </location>
</feature>
<dbReference type="AlphaFoldDB" id="A0AAV0M1R7"/>
<feature type="non-terminal residue" evidence="6">
    <location>
        <position position="1"/>
    </location>
</feature>
<comment type="caution">
    <text evidence="6">The sequence shown here is derived from an EMBL/GenBank/DDBJ whole genome shotgun (WGS) entry which is preliminary data.</text>
</comment>
<dbReference type="Gene3D" id="3.90.550.10">
    <property type="entry name" value="Spore Coat Polysaccharide Biosynthesis Protein SpsA, Chain A"/>
    <property type="match status" value="1"/>
</dbReference>
<dbReference type="Pfam" id="PF00483">
    <property type="entry name" value="NTP_transferase"/>
    <property type="match status" value="1"/>
</dbReference>
<dbReference type="Pfam" id="PF25247">
    <property type="entry name" value="LbH_GLGC"/>
    <property type="match status" value="1"/>
</dbReference>